<feature type="compositionally biased region" description="Basic and acidic residues" evidence="4">
    <location>
        <begin position="479"/>
        <end position="497"/>
    </location>
</feature>
<feature type="compositionally biased region" description="Basic and acidic residues" evidence="4">
    <location>
        <begin position="407"/>
        <end position="420"/>
    </location>
</feature>
<dbReference type="GO" id="GO:0000776">
    <property type="term" value="C:kinetochore"/>
    <property type="evidence" value="ECO:0007669"/>
    <property type="project" value="InterPro"/>
</dbReference>
<dbReference type="RefSeq" id="XP_021848117.1">
    <property type="nucleotide sequence ID" value="XM_021992425.2"/>
</dbReference>
<dbReference type="AlphaFoldDB" id="A0A9R0IFD5"/>
<dbReference type="GO" id="GO:0051382">
    <property type="term" value="P:kinetochore assembly"/>
    <property type="evidence" value="ECO:0000318"/>
    <property type="project" value="GO_Central"/>
</dbReference>
<feature type="compositionally biased region" description="Basic and acidic residues" evidence="4">
    <location>
        <begin position="360"/>
        <end position="374"/>
    </location>
</feature>
<dbReference type="Proteomes" id="UP000813463">
    <property type="component" value="Chromosome 4"/>
</dbReference>
<evidence type="ECO:0000256" key="4">
    <source>
        <dbReference type="SAM" id="MobiDB-lite"/>
    </source>
</evidence>
<feature type="compositionally biased region" description="Polar residues" evidence="4">
    <location>
        <begin position="384"/>
        <end position="394"/>
    </location>
</feature>
<evidence type="ECO:0000256" key="1">
    <source>
        <dbReference type="ARBA" id="ARBA00004123"/>
    </source>
</evidence>
<keyword evidence="3" id="KW-0539">Nucleus</keyword>
<feature type="compositionally biased region" description="Basic and acidic residues" evidence="4">
    <location>
        <begin position="519"/>
        <end position="529"/>
    </location>
</feature>
<feature type="compositionally biased region" description="Basic and acidic residues" evidence="4">
    <location>
        <begin position="589"/>
        <end position="598"/>
    </location>
</feature>
<dbReference type="InterPro" id="IPR028386">
    <property type="entry name" value="CENP-C/Mif2/cnp3"/>
</dbReference>
<keyword evidence="5" id="KW-1185">Reference proteome</keyword>
<dbReference type="GO" id="GO:0051315">
    <property type="term" value="P:attachment of mitotic spindle microtubules to kinetochore"/>
    <property type="evidence" value="ECO:0000318"/>
    <property type="project" value="GO_Central"/>
</dbReference>
<dbReference type="GeneID" id="110787782"/>
<evidence type="ECO:0000256" key="2">
    <source>
        <dbReference type="ARBA" id="ARBA00010291"/>
    </source>
</evidence>
<reference evidence="6" key="2">
    <citation type="submission" date="2025-08" db="UniProtKB">
        <authorList>
            <consortium name="RefSeq"/>
        </authorList>
    </citation>
    <scope>IDENTIFICATION</scope>
    <source>
        <tissue evidence="6">Leaf</tissue>
    </source>
</reference>
<dbReference type="GO" id="GO:0005634">
    <property type="term" value="C:nucleus"/>
    <property type="evidence" value="ECO:0007669"/>
    <property type="project" value="UniProtKB-SubCell"/>
</dbReference>
<evidence type="ECO:0000256" key="3">
    <source>
        <dbReference type="ARBA" id="ARBA00023242"/>
    </source>
</evidence>
<comment type="subcellular location">
    <subcellularLocation>
        <location evidence="1">Nucleus</location>
    </subcellularLocation>
</comment>
<name>A0A9R0IFD5_SPIOL</name>
<protein>
    <submittedName>
        <fullName evidence="6">Centromere protein C</fullName>
    </submittedName>
</protein>
<dbReference type="GO" id="GO:0051455">
    <property type="term" value="P:spindle attachment to meiosis I kinetochore"/>
    <property type="evidence" value="ECO:0000318"/>
    <property type="project" value="GO_Central"/>
</dbReference>
<evidence type="ECO:0000313" key="5">
    <source>
        <dbReference type="Proteomes" id="UP000813463"/>
    </source>
</evidence>
<organism evidence="5 6">
    <name type="scientific">Spinacia oleracea</name>
    <name type="common">Spinach</name>
    <dbReference type="NCBI Taxonomy" id="3562"/>
    <lineage>
        <taxon>Eukaryota</taxon>
        <taxon>Viridiplantae</taxon>
        <taxon>Streptophyta</taxon>
        <taxon>Embryophyta</taxon>
        <taxon>Tracheophyta</taxon>
        <taxon>Spermatophyta</taxon>
        <taxon>Magnoliopsida</taxon>
        <taxon>eudicotyledons</taxon>
        <taxon>Gunneridae</taxon>
        <taxon>Pentapetalae</taxon>
        <taxon>Caryophyllales</taxon>
        <taxon>Chenopodiaceae</taxon>
        <taxon>Chenopodioideae</taxon>
        <taxon>Anserineae</taxon>
        <taxon>Spinacia</taxon>
    </lineage>
</organism>
<accession>A0A9R0IFD5</accession>
<feature type="region of interest" description="Disordered" evidence="4">
    <location>
        <begin position="556"/>
        <end position="650"/>
    </location>
</feature>
<gene>
    <name evidence="6" type="primary">LOC110787782</name>
</gene>
<sequence length="728" mass="80140">MVLISDTEGSDLVNPLVDRSYLSLFRRTLSSSSVPSITQFSNSNSSISDALNTHLKARVLSSPDKLLKQTKTILEEAVFAEKEKVPRERRPGLGLKRAKFSAKPIPSQSAATLDFSIDVDKLSDPVEYFAAYERMENAKKEVQRLKGEPLLDLDQNRASLAPRLRRPSLLGRSATYTHRFSSSITAADVDETLLNSQETFVSDVLSPTRGGVLPDATVTKNSPRVRVPEPKSTTASKFSELDELLGSSFEGLDEDGLQNLLRDKLQIKALDIGKTFFPDWRVQLRESSISSSALRKKNEAVIHLSGKSKATRSGDKVSPAKSNSPLASLSFLNRHIAKRTPSMDPFSPIHGDLSSAEATDPTREPEKRVDRPGQSDEVNLLEIRSSTVNENENIAVSGEDPSVSVAKDADPISKPREKENGVGQSELIGNRKDSCESAVHLEENIAVFGEDPSLSVEKDADPISKPKEKEDGVGQSEPIGKRKDSCESGRSAGHIEENIAVSGEDSPVLASNDIGPASEPERHDDEVDAARLPIRQLIFEGVDRESFCSSGGVKPLSTIPEFWAGEPLSTENISVEEPSEEAAGSSKRRLQEKEKSKVPSEAVLSEERSKKGRRAKKNQLEAPVASEARNKRRKVEDSQPGHSKGDKNLRRTSLYYAGTKWEAGVRRSTRIRMRPLEYWRGERFLYGRVHQSLLTVIGVKYASPSNPGVKVKSFVSDEYKDMVEFASH</sequence>
<feature type="region of interest" description="Disordered" evidence="4">
    <location>
        <begin position="449"/>
        <end position="529"/>
    </location>
</feature>
<dbReference type="PANTHER" id="PTHR16684:SF11">
    <property type="entry name" value="CENTROMERE PROTEIN C"/>
    <property type="match status" value="1"/>
</dbReference>
<feature type="compositionally biased region" description="Basic and acidic residues" evidence="4">
    <location>
        <begin position="634"/>
        <end position="649"/>
    </location>
</feature>
<comment type="similarity">
    <text evidence="2">Belongs to the CENP-C/MIF2 family.</text>
</comment>
<feature type="compositionally biased region" description="Basic and acidic residues" evidence="4">
    <location>
        <begin position="456"/>
        <end position="472"/>
    </location>
</feature>
<feature type="region of interest" description="Disordered" evidence="4">
    <location>
        <begin position="304"/>
        <end position="324"/>
    </location>
</feature>
<reference evidence="5" key="1">
    <citation type="journal article" date="2021" name="Nat. Commun.">
        <title>Genomic analyses provide insights into spinach domestication and the genetic basis of agronomic traits.</title>
        <authorList>
            <person name="Cai X."/>
            <person name="Sun X."/>
            <person name="Xu C."/>
            <person name="Sun H."/>
            <person name="Wang X."/>
            <person name="Ge C."/>
            <person name="Zhang Z."/>
            <person name="Wang Q."/>
            <person name="Fei Z."/>
            <person name="Jiao C."/>
            <person name="Wang Q."/>
        </authorList>
    </citation>
    <scope>NUCLEOTIDE SEQUENCE [LARGE SCALE GENOMIC DNA]</scope>
    <source>
        <strain evidence="5">cv. Varoflay</strain>
    </source>
</reference>
<dbReference type="PANTHER" id="PTHR16684">
    <property type="entry name" value="CENTROMERE PROTEIN C"/>
    <property type="match status" value="1"/>
</dbReference>
<feature type="region of interest" description="Disordered" evidence="4">
    <location>
        <begin position="341"/>
        <end position="430"/>
    </location>
</feature>
<dbReference type="OrthoDB" id="1939643at2759"/>
<dbReference type="KEGG" id="soe:110787782"/>
<proteinExistence type="inferred from homology"/>
<dbReference type="GO" id="GO:0019237">
    <property type="term" value="F:centromeric DNA binding"/>
    <property type="evidence" value="ECO:0000318"/>
    <property type="project" value="GO_Central"/>
</dbReference>
<evidence type="ECO:0000313" key="6">
    <source>
        <dbReference type="RefSeq" id="XP_021848117.1"/>
    </source>
</evidence>